<evidence type="ECO:0000313" key="4">
    <source>
        <dbReference type="Proteomes" id="UP000724874"/>
    </source>
</evidence>
<name>A0A9P5NMY0_GYMJU</name>
<protein>
    <recommendedName>
        <fullName evidence="1">Queuosine 5'-phosphate N-glycosylase/hydrolase</fullName>
        <ecNumber evidence="1">3.2.2.-</ecNumber>
    </recommendedName>
    <alternativeName>
        <fullName evidence="1">Queuosine-nucleotide N-glycosylase/hydrolase</fullName>
    </alternativeName>
</protein>
<dbReference type="EMBL" id="JADNYJ010000063">
    <property type="protein sequence ID" value="KAF8894939.1"/>
    <property type="molecule type" value="Genomic_DNA"/>
</dbReference>
<evidence type="ECO:0000256" key="2">
    <source>
        <dbReference type="SAM" id="MobiDB-lite"/>
    </source>
</evidence>
<gene>
    <name evidence="3" type="ORF">CPB84DRAFT_1837236</name>
</gene>
<dbReference type="PANTHER" id="PTHR21314:SF1">
    <property type="entry name" value="QUEUOSINE SALVAGE PROTEIN"/>
    <property type="match status" value="1"/>
</dbReference>
<comment type="function">
    <text evidence="1">Catalyzes the hydrolysis of queuosine 5'-phosphate, releasing the nucleobase queuine (q). Is required for salvage of queuine from exogenous queuosine (Q) that is imported and then converted to queuosine 5'-phosphate intracellularly.</text>
</comment>
<dbReference type="GO" id="GO:0006400">
    <property type="term" value="P:tRNA modification"/>
    <property type="evidence" value="ECO:0007669"/>
    <property type="project" value="TreeGrafter"/>
</dbReference>
<reference evidence="3" key="1">
    <citation type="submission" date="2020-11" db="EMBL/GenBank/DDBJ databases">
        <authorList>
            <consortium name="DOE Joint Genome Institute"/>
            <person name="Ahrendt S."/>
            <person name="Riley R."/>
            <person name="Andreopoulos W."/>
            <person name="LaButti K."/>
            <person name="Pangilinan J."/>
            <person name="Ruiz-duenas F.J."/>
            <person name="Barrasa J.M."/>
            <person name="Sanchez-Garcia M."/>
            <person name="Camarero S."/>
            <person name="Miyauchi S."/>
            <person name="Serrano A."/>
            <person name="Linde D."/>
            <person name="Babiker R."/>
            <person name="Drula E."/>
            <person name="Ayuso-Fernandez I."/>
            <person name="Pacheco R."/>
            <person name="Padilla G."/>
            <person name="Ferreira P."/>
            <person name="Barriuso J."/>
            <person name="Kellner H."/>
            <person name="Castanera R."/>
            <person name="Alfaro M."/>
            <person name="Ramirez L."/>
            <person name="Pisabarro A.G."/>
            <person name="Kuo A."/>
            <person name="Tritt A."/>
            <person name="Lipzen A."/>
            <person name="He G."/>
            <person name="Yan M."/>
            <person name="Ng V."/>
            <person name="Cullen D."/>
            <person name="Martin F."/>
            <person name="Rosso M.-N."/>
            <person name="Henrissat B."/>
            <person name="Hibbett D."/>
            <person name="Martinez A.T."/>
            <person name="Grigoriev I.V."/>
        </authorList>
    </citation>
    <scope>NUCLEOTIDE SEQUENCE</scope>
    <source>
        <strain evidence="3">AH 44721</strain>
    </source>
</reference>
<evidence type="ECO:0000256" key="1">
    <source>
        <dbReference type="RuleBase" id="RU365002"/>
    </source>
</evidence>
<comment type="similarity">
    <text evidence="1">Belongs to the QNG1 protein family.</text>
</comment>
<dbReference type="InterPro" id="IPR019438">
    <property type="entry name" value="Q_salvage"/>
</dbReference>
<dbReference type="AlphaFoldDB" id="A0A9P5NMY0"/>
<dbReference type="Proteomes" id="UP000724874">
    <property type="component" value="Unassembled WGS sequence"/>
</dbReference>
<dbReference type="Pfam" id="PF10343">
    <property type="entry name" value="Q_salvage"/>
    <property type="match status" value="1"/>
</dbReference>
<keyword evidence="1" id="KW-0378">Hydrolase</keyword>
<accession>A0A9P5NMY0</accession>
<dbReference type="PANTHER" id="PTHR21314">
    <property type="entry name" value="QUEUOSINE 5'-PHOSPHATE N-GLYCOSYLASE_HYDROLASE-RELATED"/>
    <property type="match status" value="1"/>
</dbReference>
<organism evidence="3 4">
    <name type="scientific">Gymnopilus junonius</name>
    <name type="common">Spectacular rustgill mushroom</name>
    <name type="synonym">Gymnopilus spectabilis subsp. junonius</name>
    <dbReference type="NCBI Taxonomy" id="109634"/>
    <lineage>
        <taxon>Eukaryota</taxon>
        <taxon>Fungi</taxon>
        <taxon>Dikarya</taxon>
        <taxon>Basidiomycota</taxon>
        <taxon>Agaricomycotina</taxon>
        <taxon>Agaricomycetes</taxon>
        <taxon>Agaricomycetidae</taxon>
        <taxon>Agaricales</taxon>
        <taxon>Agaricineae</taxon>
        <taxon>Hymenogastraceae</taxon>
        <taxon>Gymnopilus</taxon>
    </lineage>
</organism>
<dbReference type="OrthoDB" id="416777at2759"/>
<comment type="catalytic activity">
    <reaction evidence="1">
        <text>queuosine 5'-phosphate + H2O = queuine + D-ribose 5-phosphate</text>
        <dbReference type="Rhea" id="RHEA:75387"/>
        <dbReference type="ChEBI" id="CHEBI:15377"/>
        <dbReference type="ChEBI" id="CHEBI:17433"/>
        <dbReference type="ChEBI" id="CHEBI:78346"/>
        <dbReference type="ChEBI" id="CHEBI:194371"/>
    </reaction>
    <physiologicalReaction direction="left-to-right" evidence="1">
        <dbReference type="Rhea" id="RHEA:75388"/>
    </physiologicalReaction>
</comment>
<evidence type="ECO:0000313" key="3">
    <source>
        <dbReference type="EMBL" id="KAF8894939.1"/>
    </source>
</evidence>
<comment type="caution">
    <text evidence="3">The sequence shown here is derived from an EMBL/GenBank/DDBJ whole genome shotgun (WGS) entry which is preliminary data.</text>
</comment>
<dbReference type="GO" id="GO:0016787">
    <property type="term" value="F:hydrolase activity"/>
    <property type="evidence" value="ECO:0007669"/>
    <property type="project" value="UniProtKB-KW"/>
</dbReference>
<keyword evidence="4" id="KW-1185">Reference proteome</keyword>
<feature type="region of interest" description="Disordered" evidence="2">
    <location>
        <begin position="312"/>
        <end position="335"/>
    </location>
</feature>
<proteinExistence type="inferred from homology"/>
<sequence>MPPFPPSGEYLKAIRQSSRDLRTSMGISIPHDCVKRLLLSPAFVESFPRVSKDHGLALPLNFSSHMDELNFLSVLSLLNFGSGYRVPLHDQTGRGAWDSIRALLFSMYITSAGEGDLLSAKGLRAIDATKIAGFMGISLHVERPHDKIPGVVVGELGGPLYDLVARIASVLNETGQILESNGYHNLGNFVVEALEQSRKLQSTSGNDRALDLVLEKLVRAFPAFQDMSEVNGQSIYCFKKALFLIQAINIRFGSLSPPPFPIPPTDNIPVFSDNVLPSLLVHLGVINLSSSASLSSLFPASESEENLNALLGSAPPRTKKQGSTAKSVPQGGPVVTSSQSYSLRAAAIDACELMVETARALDIDSLGNENLAWVTKITLPSLDMWIWAVAKDREDYRALPRFVDQNTVFF</sequence>
<dbReference type="EC" id="3.2.2.-" evidence="1"/>